<dbReference type="AlphaFoldDB" id="A0A5S4GVB9"/>
<accession>A0A5S4GVB9</accession>
<keyword evidence="2 4" id="KW-0238">DNA-binding</keyword>
<dbReference type="InterPro" id="IPR001647">
    <property type="entry name" value="HTH_TetR"/>
</dbReference>
<dbReference type="PANTHER" id="PTHR30055">
    <property type="entry name" value="HTH-TYPE TRANSCRIPTIONAL REGULATOR RUTR"/>
    <property type="match status" value="1"/>
</dbReference>
<dbReference type="OrthoDB" id="329481at2"/>
<keyword evidence="1" id="KW-0805">Transcription regulation</keyword>
<proteinExistence type="predicted"/>
<dbReference type="Proteomes" id="UP000306628">
    <property type="component" value="Unassembled WGS sequence"/>
</dbReference>
<dbReference type="GO" id="GO:0003700">
    <property type="term" value="F:DNA-binding transcription factor activity"/>
    <property type="evidence" value="ECO:0007669"/>
    <property type="project" value="TreeGrafter"/>
</dbReference>
<evidence type="ECO:0000256" key="3">
    <source>
        <dbReference type="ARBA" id="ARBA00023163"/>
    </source>
</evidence>
<keyword evidence="7" id="KW-1185">Reference proteome</keyword>
<dbReference type="Pfam" id="PF00440">
    <property type="entry name" value="TetR_N"/>
    <property type="match status" value="1"/>
</dbReference>
<name>A0A5S4GVB9_9ACTN</name>
<dbReference type="Gene3D" id="1.10.357.10">
    <property type="entry name" value="Tetracycline Repressor, domain 2"/>
    <property type="match status" value="1"/>
</dbReference>
<dbReference type="EMBL" id="VCKX01000024">
    <property type="protein sequence ID" value="TMR36451.1"/>
    <property type="molecule type" value="Genomic_DNA"/>
</dbReference>
<evidence type="ECO:0000259" key="5">
    <source>
        <dbReference type="PROSITE" id="PS50977"/>
    </source>
</evidence>
<feature type="DNA-binding region" description="H-T-H motif" evidence="4">
    <location>
        <begin position="40"/>
        <end position="59"/>
    </location>
</feature>
<evidence type="ECO:0000256" key="2">
    <source>
        <dbReference type="ARBA" id="ARBA00023125"/>
    </source>
</evidence>
<dbReference type="PRINTS" id="PR00455">
    <property type="entry name" value="HTHTETR"/>
</dbReference>
<dbReference type="SUPFAM" id="SSF48498">
    <property type="entry name" value="Tetracyclin repressor-like, C-terminal domain"/>
    <property type="match status" value="1"/>
</dbReference>
<evidence type="ECO:0000313" key="6">
    <source>
        <dbReference type="EMBL" id="TMR36451.1"/>
    </source>
</evidence>
<sequence>MNDGASPGKRRAGRPAVLTIDRIVTAAVEILDDEGLEALTMRRLGTRLGVAAVSLYRHVPNREALTAVQSVGVFVLGHALAQVGTPPGGTAAEPDEAARDFYDQWFDAGLRAMVTGFERQLAGRD</sequence>
<keyword evidence="3" id="KW-0804">Transcription</keyword>
<dbReference type="InterPro" id="IPR009057">
    <property type="entry name" value="Homeodomain-like_sf"/>
</dbReference>
<evidence type="ECO:0000313" key="7">
    <source>
        <dbReference type="Proteomes" id="UP000306628"/>
    </source>
</evidence>
<dbReference type="GO" id="GO:0000976">
    <property type="term" value="F:transcription cis-regulatory region binding"/>
    <property type="evidence" value="ECO:0007669"/>
    <property type="project" value="TreeGrafter"/>
</dbReference>
<organism evidence="6 7">
    <name type="scientific">Nonomuraea zeae</name>
    <dbReference type="NCBI Taxonomy" id="1642303"/>
    <lineage>
        <taxon>Bacteria</taxon>
        <taxon>Bacillati</taxon>
        <taxon>Actinomycetota</taxon>
        <taxon>Actinomycetes</taxon>
        <taxon>Streptosporangiales</taxon>
        <taxon>Streptosporangiaceae</taxon>
        <taxon>Nonomuraea</taxon>
    </lineage>
</organism>
<evidence type="ECO:0000256" key="4">
    <source>
        <dbReference type="PROSITE-ProRule" id="PRU00335"/>
    </source>
</evidence>
<protein>
    <submittedName>
        <fullName evidence="6">TetR/AcrR family transcriptional regulator</fullName>
    </submittedName>
</protein>
<gene>
    <name evidence="6" type="ORF">ETD85_10705</name>
</gene>
<dbReference type="RefSeq" id="WP_138689487.1">
    <property type="nucleotide sequence ID" value="NZ_JBHSAZ010000048.1"/>
</dbReference>
<dbReference type="PANTHER" id="PTHR30055:SF151">
    <property type="entry name" value="TRANSCRIPTIONAL REGULATORY PROTEIN"/>
    <property type="match status" value="1"/>
</dbReference>
<feature type="domain" description="HTH tetR-type" evidence="5">
    <location>
        <begin position="17"/>
        <end position="77"/>
    </location>
</feature>
<dbReference type="InterPro" id="IPR036271">
    <property type="entry name" value="Tet_transcr_reg_TetR-rel_C_sf"/>
</dbReference>
<evidence type="ECO:0000256" key="1">
    <source>
        <dbReference type="ARBA" id="ARBA00023015"/>
    </source>
</evidence>
<dbReference type="PROSITE" id="PS50977">
    <property type="entry name" value="HTH_TETR_2"/>
    <property type="match status" value="1"/>
</dbReference>
<dbReference type="SUPFAM" id="SSF46689">
    <property type="entry name" value="Homeodomain-like"/>
    <property type="match status" value="1"/>
</dbReference>
<reference evidence="6 7" key="1">
    <citation type="submission" date="2019-05" db="EMBL/GenBank/DDBJ databases">
        <title>Draft genome sequence of Nonomuraea zeae DSM 100528.</title>
        <authorList>
            <person name="Saricaoglu S."/>
            <person name="Isik K."/>
        </authorList>
    </citation>
    <scope>NUCLEOTIDE SEQUENCE [LARGE SCALE GENOMIC DNA]</scope>
    <source>
        <strain evidence="6 7">DSM 100528</strain>
    </source>
</reference>
<dbReference type="InterPro" id="IPR050109">
    <property type="entry name" value="HTH-type_TetR-like_transc_reg"/>
</dbReference>
<comment type="caution">
    <text evidence="6">The sequence shown here is derived from an EMBL/GenBank/DDBJ whole genome shotgun (WGS) entry which is preliminary data.</text>
</comment>